<accession>A0AAQ4DX15</accession>
<evidence type="ECO:0000313" key="2">
    <source>
        <dbReference type="Proteomes" id="UP001321473"/>
    </source>
</evidence>
<gene>
    <name evidence="1" type="ORF">V5799_006213</name>
</gene>
<dbReference type="Proteomes" id="UP001321473">
    <property type="component" value="Unassembled WGS sequence"/>
</dbReference>
<dbReference type="AlphaFoldDB" id="A0AAQ4DX15"/>
<name>A0AAQ4DX15_AMBAM</name>
<sequence>MNARAAVEQYPYSDVERRILRGVRTETQLSAHCAPSRPSWRQRLDNLKPARRQTYLGGQDSWTMASFFQWPTKPADSGCNTSARQASRTLWTSHPLRCALLLSVLFSVPPVFLPLCPLS</sequence>
<evidence type="ECO:0000313" key="1">
    <source>
        <dbReference type="EMBL" id="KAK8767005.1"/>
    </source>
</evidence>
<reference evidence="1 2" key="1">
    <citation type="journal article" date="2023" name="Arcadia Sci">
        <title>De novo assembly of a long-read Amblyomma americanum tick genome.</title>
        <authorList>
            <person name="Chou S."/>
            <person name="Poskanzer K.E."/>
            <person name="Rollins M."/>
            <person name="Thuy-Boun P.S."/>
        </authorList>
    </citation>
    <scope>NUCLEOTIDE SEQUENCE [LARGE SCALE GENOMIC DNA]</scope>
    <source>
        <strain evidence="1">F_SG_1</strain>
        <tissue evidence="1">Salivary glands</tissue>
    </source>
</reference>
<proteinExistence type="predicted"/>
<comment type="caution">
    <text evidence="1">The sequence shown here is derived from an EMBL/GenBank/DDBJ whole genome shotgun (WGS) entry which is preliminary data.</text>
</comment>
<organism evidence="1 2">
    <name type="scientific">Amblyomma americanum</name>
    <name type="common">Lone star tick</name>
    <dbReference type="NCBI Taxonomy" id="6943"/>
    <lineage>
        <taxon>Eukaryota</taxon>
        <taxon>Metazoa</taxon>
        <taxon>Ecdysozoa</taxon>
        <taxon>Arthropoda</taxon>
        <taxon>Chelicerata</taxon>
        <taxon>Arachnida</taxon>
        <taxon>Acari</taxon>
        <taxon>Parasitiformes</taxon>
        <taxon>Ixodida</taxon>
        <taxon>Ixodoidea</taxon>
        <taxon>Ixodidae</taxon>
        <taxon>Amblyomminae</taxon>
        <taxon>Amblyomma</taxon>
    </lineage>
</organism>
<dbReference type="EMBL" id="JARKHS020025824">
    <property type="protein sequence ID" value="KAK8767005.1"/>
    <property type="molecule type" value="Genomic_DNA"/>
</dbReference>
<protein>
    <submittedName>
        <fullName evidence="1">Uncharacterized protein</fullName>
    </submittedName>
</protein>
<keyword evidence="2" id="KW-1185">Reference proteome</keyword>